<keyword evidence="3" id="KW-0663">Pyridoxal phosphate</keyword>
<evidence type="ECO:0000256" key="2">
    <source>
        <dbReference type="ARBA" id="ARBA00010869"/>
    </source>
</evidence>
<proteinExistence type="inferred from homology"/>
<comment type="similarity">
    <text evidence="2">Belongs to the serine/threonine dehydratase family.</text>
</comment>
<evidence type="ECO:0000313" key="6">
    <source>
        <dbReference type="EMBL" id="WOE73982.1"/>
    </source>
</evidence>
<dbReference type="GO" id="GO:0006567">
    <property type="term" value="P:L-threonine catabolic process"/>
    <property type="evidence" value="ECO:0007669"/>
    <property type="project" value="TreeGrafter"/>
</dbReference>
<dbReference type="RefSeq" id="WP_317080213.1">
    <property type="nucleotide sequence ID" value="NZ_CP136594.1"/>
</dbReference>
<dbReference type="GO" id="GO:0004794">
    <property type="term" value="F:threonine deaminase activity"/>
    <property type="evidence" value="ECO:0007669"/>
    <property type="project" value="TreeGrafter"/>
</dbReference>
<sequence length="330" mass="34455">MTAPSHLLHPGRKPSAEGVERAAHKIGAILPPTPLLPLEVDGRTIWCKAECLQPIGAFKIRGGWHRLTDLTEEQREKGVVAFSSGNHAQGVAWAAQKLGISAVIIMPGDAPAAKMQATKQMGAEVITYDRMTGSREAMAADIAEQTGATIVPSFDDPWIIEGQGSCGFEICEQMIAQTGQVPDQLIACCGGGGLAAGSALANPEAEVVVVEPEGWDDMRRSLELGEIVPVGDNPPPTRCDALQTMRVSPLTFEVLHQRGAKGIAVTEAEVEHAMRVAFAKLHLVLEPGGAVALAAALVGKVPLTDSTAITLSGGNVDAAVYAQIVANGDG</sequence>
<evidence type="ECO:0000256" key="3">
    <source>
        <dbReference type="ARBA" id="ARBA00022898"/>
    </source>
</evidence>
<dbReference type="InterPro" id="IPR036052">
    <property type="entry name" value="TrpB-like_PALP_sf"/>
</dbReference>
<dbReference type="FunFam" id="3.40.50.1100:FF:000005">
    <property type="entry name" value="Threonine dehydratase catabolic"/>
    <property type="match status" value="1"/>
</dbReference>
<dbReference type="KEGG" id="acoa:RB602_08900"/>
<reference evidence="6 7" key="1">
    <citation type="submission" date="2023-10" db="EMBL/GenBank/DDBJ databases">
        <title>Complete genome sequence of a Sphingomonadaceae bacterium.</title>
        <authorList>
            <person name="Yan C."/>
        </authorList>
    </citation>
    <scope>NUCLEOTIDE SEQUENCE [LARGE SCALE GENOMIC DNA]</scope>
    <source>
        <strain evidence="6 7">SCSIO 66989</strain>
    </source>
</reference>
<keyword evidence="4" id="KW-0456">Lyase</keyword>
<accession>A0AA97HZM0</accession>
<protein>
    <submittedName>
        <fullName evidence="6">Pyridoxal-phosphate dependent enzyme</fullName>
    </submittedName>
</protein>
<dbReference type="EMBL" id="CP136594">
    <property type="protein sequence ID" value="WOE73982.1"/>
    <property type="molecule type" value="Genomic_DNA"/>
</dbReference>
<dbReference type="PANTHER" id="PTHR48078:SF6">
    <property type="entry name" value="L-THREONINE DEHYDRATASE CATABOLIC TDCB"/>
    <property type="match status" value="1"/>
</dbReference>
<evidence type="ECO:0000259" key="5">
    <source>
        <dbReference type="Pfam" id="PF00291"/>
    </source>
</evidence>
<dbReference type="AlphaFoldDB" id="A0AA97HZM0"/>
<comment type="cofactor">
    <cofactor evidence="1">
        <name>pyridoxal 5'-phosphate</name>
        <dbReference type="ChEBI" id="CHEBI:597326"/>
    </cofactor>
</comment>
<evidence type="ECO:0000256" key="1">
    <source>
        <dbReference type="ARBA" id="ARBA00001933"/>
    </source>
</evidence>
<dbReference type="GO" id="GO:0003941">
    <property type="term" value="F:L-serine ammonia-lyase activity"/>
    <property type="evidence" value="ECO:0007669"/>
    <property type="project" value="TreeGrafter"/>
</dbReference>
<dbReference type="GO" id="GO:0006565">
    <property type="term" value="P:L-serine catabolic process"/>
    <property type="evidence" value="ECO:0007669"/>
    <property type="project" value="TreeGrafter"/>
</dbReference>
<evidence type="ECO:0000313" key="7">
    <source>
        <dbReference type="Proteomes" id="UP001302429"/>
    </source>
</evidence>
<name>A0AA97HZM0_9SPHN</name>
<dbReference type="GO" id="GO:0009097">
    <property type="term" value="P:isoleucine biosynthetic process"/>
    <property type="evidence" value="ECO:0007669"/>
    <property type="project" value="TreeGrafter"/>
</dbReference>
<evidence type="ECO:0000256" key="4">
    <source>
        <dbReference type="ARBA" id="ARBA00023239"/>
    </source>
</evidence>
<dbReference type="PANTHER" id="PTHR48078">
    <property type="entry name" value="THREONINE DEHYDRATASE, MITOCHONDRIAL-RELATED"/>
    <property type="match status" value="1"/>
</dbReference>
<keyword evidence="7" id="KW-1185">Reference proteome</keyword>
<dbReference type="Pfam" id="PF00291">
    <property type="entry name" value="PALP"/>
    <property type="match status" value="1"/>
</dbReference>
<dbReference type="Gene3D" id="3.40.50.1100">
    <property type="match status" value="2"/>
</dbReference>
<feature type="domain" description="Tryptophan synthase beta chain-like PALP" evidence="5">
    <location>
        <begin position="32"/>
        <end position="303"/>
    </location>
</feature>
<organism evidence="6 7">
    <name type="scientific">Alterisphingorhabdus coralli</name>
    <dbReference type="NCBI Taxonomy" id="3071408"/>
    <lineage>
        <taxon>Bacteria</taxon>
        <taxon>Pseudomonadati</taxon>
        <taxon>Pseudomonadota</taxon>
        <taxon>Alphaproteobacteria</taxon>
        <taxon>Sphingomonadales</taxon>
        <taxon>Sphingomonadaceae</taxon>
        <taxon>Alterisphingorhabdus (ex Yan et al. 2024)</taxon>
    </lineage>
</organism>
<gene>
    <name evidence="6" type="ORF">RB602_08900</name>
</gene>
<dbReference type="InterPro" id="IPR050147">
    <property type="entry name" value="Ser/Thr_Dehydratase"/>
</dbReference>
<dbReference type="Proteomes" id="UP001302429">
    <property type="component" value="Chromosome"/>
</dbReference>
<dbReference type="InterPro" id="IPR001926">
    <property type="entry name" value="TrpB-like_PALP"/>
</dbReference>
<dbReference type="SUPFAM" id="SSF53686">
    <property type="entry name" value="Tryptophan synthase beta subunit-like PLP-dependent enzymes"/>
    <property type="match status" value="1"/>
</dbReference>